<organism evidence="3 5">
    <name type="scientific">Suillus fuscotomentosus</name>
    <dbReference type="NCBI Taxonomy" id="1912939"/>
    <lineage>
        <taxon>Eukaryota</taxon>
        <taxon>Fungi</taxon>
        <taxon>Dikarya</taxon>
        <taxon>Basidiomycota</taxon>
        <taxon>Agaricomycotina</taxon>
        <taxon>Agaricomycetes</taxon>
        <taxon>Agaricomycetidae</taxon>
        <taxon>Boletales</taxon>
        <taxon>Suillineae</taxon>
        <taxon>Suillaceae</taxon>
        <taxon>Suillus</taxon>
    </lineage>
</organism>
<name>A0AAD4DQX8_9AGAM</name>
<reference evidence="3" key="1">
    <citation type="journal article" date="2020" name="New Phytol.">
        <title>Comparative genomics reveals dynamic genome evolution in host specialist ectomycorrhizal fungi.</title>
        <authorList>
            <person name="Lofgren L.A."/>
            <person name="Nguyen N.H."/>
            <person name="Vilgalys R."/>
            <person name="Ruytinx J."/>
            <person name="Liao H.L."/>
            <person name="Branco S."/>
            <person name="Kuo A."/>
            <person name="LaButti K."/>
            <person name="Lipzen A."/>
            <person name="Andreopoulos W."/>
            <person name="Pangilinan J."/>
            <person name="Riley R."/>
            <person name="Hundley H."/>
            <person name="Na H."/>
            <person name="Barry K."/>
            <person name="Grigoriev I.V."/>
            <person name="Stajich J.E."/>
            <person name="Kennedy P.G."/>
        </authorList>
    </citation>
    <scope>NUCLEOTIDE SEQUENCE</scope>
    <source>
        <strain evidence="3">FC203</strain>
    </source>
</reference>
<evidence type="ECO:0000313" key="4">
    <source>
        <dbReference type="EMBL" id="KAG1907142.1"/>
    </source>
</evidence>
<dbReference type="EMBL" id="JABBWK010000003">
    <property type="protein sequence ID" value="KAG1907142.1"/>
    <property type="molecule type" value="Genomic_DNA"/>
</dbReference>
<evidence type="ECO:0000313" key="3">
    <source>
        <dbReference type="EMBL" id="KAG1890572.1"/>
    </source>
</evidence>
<evidence type="ECO:0000259" key="2">
    <source>
        <dbReference type="Pfam" id="PF20149"/>
    </source>
</evidence>
<dbReference type="Pfam" id="PF20149">
    <property type="entry name" value="DUF6532"/>
    <property type="match status" value="1"/>
</dbReference>
<keyword evidence="5" id="KW-1185">Reference proteome</keyword>
<dbReference type="EMBL" id="JABBWK010000138">
    <property type="protein sequence ID" value="KAG1890572.1"/>
    <property type="molecule type" value="Genomic_DNA"/>
</dbReference>
<feature type="domain" description="DUF6532" evidence="2">
    <location>
        <begin position="87"/>
        <end position="189"/>
    </location>
</feature>
<feature type="region of interest" description="Disordered" evidence="1">
    <location>
        <begin position="289"/>
        <end position="309"/>
    </location>
</feature>
<dbReference type="GeneID" id="64668559"/>
<comment type="caution">
    <text evidence="3">The sequence shown here is derived from an EMBL/GenBank/DDBJ whole genome shotgun (WGS) entry which is preliminary data.</text>
</comment>
<sequence length="309" mass="33909">MSSIPSTVKPQAGPANPLEVTVEILPRSSYRIKHLPGGPRAVARWSTTFIPTLISAIGDQEEVWGRIESEATFHATIQDTWDAVYEDIPHIVTNDGPVIAIALQRLSEWRNCIGTTAVTVYTNFLSLQDDVKTDEDRKAFSESLLVKLAFLYGNIPEEGKLENPFESELIIQVLTQHACATLGAIGDHHTTAHAKGALSLCTAAACIFLPSLHSTANYFLELEANSKGKAVKVPHSLNKSSGKISGSRKAFSDTNFGVMTRRYMTSINRLQDSVIQDIWEQAKEIAFKRRGAPSAPDEDSEDERALIGF</sequence>
<dbReference type="Proteomes" id="UP001195769">
    <property type="component" value="Unassembled WGS sequence"/>
</dbReference>
<protein>
    <recommendedName>
        <fullName evidence="2">DUF6532 domain-containing protein</fullName>
    </recommendedName>
</protein>
<proteinExistence type="predicted"/>
<dbReference type="InterPro" id="IPR045341">
    <property type="entry name" value="DUF6532"/>
</dbReference>
<gene>
    <name evidence="4" type="ORF">F5891DRAFT_940104</name>
    <name evidence="3" type="ORF">F5891DRAFT_964717</name>
</gene>
<evidence type="ECO:0000313" key="5">
    <source>
        <dbReference type="Proteomes" id="UP001195769"/>
    </source>
</evidence>
<evidence type="ECO:0000256" key="1">
    <source>
        <dbReference type="SAM" id="MobiDB-lite"/>
    </source>
</evidence>
<dbReference type="AlphaFoldDB" id="A0AAD4DQX8"/>
<accession>A0AAD4DQX8</accession>
<dbReference type="RefSeq" id="XP_041232717.1">
    <property type="nucleotide sequence ID" value="XM_041374261.1"/>
</dbReference>